<dbReference type="GO" id="GO:0006099">
    <property type="term" value="P:tricarboxylic acid cycle"/>
    <property type="evidence" value="ECO:0007669"/>
    <property type="project" value="UniProtKB-UniRule"/>
</dbReference>
<dbReference type="EMBL" id="CP031093">
    <property type="protein sequence ID" value="QCF25896.1"/>
    <property type="molecule type" value="Genomic_DNA"/>
</dbReference>
<feature type="active site" description="Proton acceptor" evidence="17">
    <location>
        <position position="289"/>
    </location>
</feature>
<name>A0A4P7XG24_9ALTE</name>
<keyword evidence="7 21" id="KW-0813">Transport</keyword>
<dbReference type="AlphaFoldDB" id="A0A4P7XG24"/>
<proteinExistence type="inferred from homology"/>
<feature type="binding site" evidence="18">
    <location>
        <position position="245"/>
    </location>
    <ligand>
        <name>substrate</name>
    </ligand>
</feature>
<keyword evidence="11 19" id="KW-0274">FAD</keyword>
<dbReference type="GO" id="GO:0009061">
    <property type="term" value="P:anaerobic respiration"/>
    <property type="evidence" value="ECO:0007669"/>
    <property type="project" value="TreeGrafter"/>
</dbReference>
<keyword evidence="21" id="KW-0816">Tricarboxylic acid cycle</keyword>
<comment type="subcellular location">
    <subcellularLocation>
        <location evidence="2 21">Cell inner membrane</location>
        <topology evidence="2 21">Peripheral membrane protein</topology>
        <orientation evidence="2 21">Cytoplasmic side</orientation>
    </subcellularLocation>
</comment>
<dbReference type="InterPro" id="IPR036188">
    <property type="entry name" value="FAD/NAD-bd_sf"/>
</dbReference>
<evidence type="ECO:0000256" key="13">
    <source>
        <dbReference type="ARBA" id="ARBA00023002"/>
    </source>
</evidence>
<feature type="binding site" evidence="19">
    <location>
        <position position="224"/>
    </location>
    <ligand>
        <name>FAD</name>
        <dbReference type="ChEBI" id="CHEBI:57692"/>
    </ligand>
</feature>
<comment type="pathway">
    <text evidence="3 21">Carbohydrate metabolism; tricarboxylic acid cycle; fumarate from succinate (bacterial route): step 1/1.</text>
</comment>
<evidence type="ECO:0000256" key="17">
    <source>
        <dbReference type="PIRSR" id="PIRSR000171-1"/>
    </source>
</evidence>
<evidence type="ECO:0000256" key="9">
    <source>
        <dbReference type="ARBA" id="ARBA00022519"/>
    </source>
</evidence>
<evidence type="ECO:0000256" key="3">
    <source>
        <dbReference type="ARBA" id="ARBA00004894"/>
    </source>
</evidence>
<keyword evidence="12 21" id="KW-0249">Electron transport</keyword>
<evidence type="ECO:0000256" key="16">
    <source>
        <dbReference type="NCBIfam" id="TIGR01816"/>
    </source>
</evidence>
<dbReference type="NCBIfam" id="TIGR01816">
    <property type="entry name" value="sdhA_forward"/>
    <property type="match status" value="1"/>
</dbReference>
<evidence type="ECO:0000256" key="8">
    <source>
        <dbReference type="ARBA" id="ARBA00022475"/>
    </source>
</evidence>
<keyword evidence="8" id="KW-1003">Cell membrane</keyword>
<evidence type="ECO:0000256" key="2">
    <source>
        <dbReference type="ARBA" id="ARBA00004515"/>
    </source>
</evidence>
<dbReference type="InterPro" id="IPR003953">
    <property type="entry name" value="FAD-dep_OxRdtase_2_FAD-bd"/>
</dbReference>
<evidence type="ECO:0000256" key="1">
    <source>
        <dbReference type="ARBA" id="ARBA00002054"/>
    </source>
</evidence>
<evidence type="ECO:0000256" key="5">
    <source>
        <dbReference type="ARBA" id="ARBA00012792"/>
    </source>
</evidence>
<dbReference type="InterPro" id="IPR027477">
    <property type="entry name" value="Succ_DH/fumarate_Rdtase_cat_sf"/>
</dbReference>
<dbReference type="RefSeq" id="WP_136548624.1">
    <property type="nucleotide sequence ID" value="NZ_CP031093.1"/>
</dbReference>
<feature type="binding site" evidence="18">
    <location>
        <position position="257"/>
    </location>
    <ligand>
        <name>substrate</name>
    </ligand>
</feature>
<dbReference type="GO" id="GO:0005886">
    <property type="term" value="C:plasma membrane"/>
    <property type="evidence" value="ECO:0007669"/>
    <property type="project" value="UniProtKB-SubCell"/>
</dbReference>
<reference evidence="24 25" key="1">
    <citation type="submission" date="2018-07" db="EMBL/GenBank/DDBJ databases">
        <title>Marsedoiliclastica nanhaica gen. nov. sp. nov., a novel marine hydrocarbonoclastic bacterium isolated from an in-situ enriched hydrocarbon-degrading consortium in deep-sea sediment.</title>
        <authorList>
            <person name="Dong C."/>
            <person name="Ma T."/>
            <person name="Liu R."/>
            <person name="Shao Z."/>
        </authorList>
    </citation>
    <scope>NUCLEOTIDE SEQUENCE [LARGE SCALE GENOMIC DNA]</scope>
    <source>
        <strain evidence="25">soil36-7</strain>
    </source>
</reference>
<comment type="catalytic activity">
    <reaction evidence="15 21">
        <text>a quinone + succinate = fumarate + a quinol</text>
        <dbReference type="Rhea" id="RHEA:40523"/>
        <dbReference type="ChEBI" id="CHEBI:24646"/>
        <dbReference type="ChEBI" id="CHEBI:29806"/>
        <dbReference type="ChEBI" id="CHEBI:30031"/>
        <dbReference type="ChEBI" id="CHEBI:132124"/>
        <dbReference type="EC" id="1.3.5.1"/>
    </reaction>
</comment>
<evidence type="ECO:0000256" key="10">
    <source>
        <dbReference type="ARBA" id="ARBA00022630"/>
    </source>
</evidence>
<dbReference type="EC" id="1.3.5.1" evidence="5 21"/>
<evidence type="ECO:0000256" key="21">
    <source>
        <dbReference type="RuleBase" id="RU362051"/>
    </source>
</evidence>
<dbReference type="FunFam" id="1.20.58.100:FF:000001">
    <property type="entry name" value="Succinate dehydrogenase flavoprotein subunit (SdhA)"/>
    <property type="match status" value="1"/>
</dbReference>
<dbReference type="Gene3D" id="3.50.50.60">
    <property type="entry name" value="FAD/NAD(P)-binding domain"/>
    <property type="match status" value="1"/>
</dbReference>
<feature type="modified residue" description="Tele-8alpha-FAD histidine" evidence="20">
    <location>
        <position position="46"/>
    </location>
</feature>
<evidence type="ECO:0000256" key="19">
    <source>
        <dbReference type="PIRSR" id="PIRSR611281-3"/>
    </source>
</evidence>
<dbReference type="NCBIfam" id="TIGR01812">
    <property type="entry name" value="sdhA_frdA_Gneg"/>
    <property type="match status" value="1"/>
</dbReference>
<organism evidence="24 25">
    <name type="scientific">Hydrocarboniclastica marina</name>
    <dbReference type="NCBI Taxonomy" id="2259620"/>
    <lineage>
        <taxon>Bacteria</taxon>
        <taxon>Pseudomonadati</taxon>
        <taxon>Pseudomonadota</taxon>
        <taxon>Gammaproteobacteria</taxon>
        <taxon>Alteromonadales</taxon>
        <taxon>Alteromonadaceae</taxon>
        <taxon>Hydrocarboniclastica</taxon>
    </lineage>
</organism>
<dbReference type="GO" id="GO:0008177">
    <property type="term" value="F:succinate dehydrogenase (quinone) activity"/>
    <property type="evidence" value="ECO:0007669"/>
    <property type="project" value="UniProtKB-EC"/>
</dbReference>
<sequence length="590" mass="63970">MGNIRTISFDALVIGGGGAGMRAALQLTESGINTACVTKVFPTRSHTVSAQGGITCAIASADPNDDWRWHMYDTVKGSDYIGDQEAIEYMCSVGPQAVFELEHMGLPFSRTEEGRIYQRPFGGQSKDYGKGGQAARTCAAADRTGHALLHTLYQANLKGGTTFLNEWYAVDLVKNQNDQVVGVVALCIETGEVAYLKSKATVLATGGAGRIYASTTNALINTGDGIGMALRAGFPMQDMEMWQFHPTGIHGAGTLVTEGCRGEGGYLINSEGERFMERYAPNAKDLAGRDVVARSMVIEILEGRGCGPNKDHVLLKLDHLGEETLNLRLPGILELSKTFAHVDPVKAPIPVVPTCHYMMGGIPTNVGGQAIAQNPDGTDRFIDGLFACGEAACVSVHGANRLGGNSLLDLVVFGRAAGIQIENMIKEGIDHMDASETDIDNAMSRLNRLNTATSGEQVADVRKALQETMQLYFGVFRDGEAMKKGLGLLDEIGERVRNTVLADRSDAFNTARIEALELDNLYEVAYATAVSASERKESRGAHARNDYTERDDENWLKHSVYFPLEKRLGKRDVNFAPKTVDTFQPTVRKY</sequence>
<dbReference type="FunFam" id="4.10.80.40:FF:000001">
    <property type="entry name" value="Succinate dehydrogenase flavoprotein subunit"/>
    <property type="match status" value="1"/>
</dbReference>
<dbReference type="Proteomes" id="UP000298049">
    <property type="component" value="Chromosome"/>
</dbReference>
<evidence type="ECO:0000256" key="18">
    <source>
        <dbReference type="PIRSR" id="PIRSR611281-2"/>
    </source>
</evidence>
<dbReference type="SUPFAM" id="SSF46977">
    <property type="entry name" value="Succinate dehydrogenase/fumarate reductase flavoprotein C-terminal domain"/>
    <property type="match status" value="1"/>
</dbReference>
<dbReference type="OrthoDB" id="9806724at2"/>
<keyword evidence="9 21" id="KW-0997">Cell inner membrane</keyword>
<dbReference type="Pfam" id="PF02910">
    <property type="entry name" value="Succ_DH_flav_C"/>
    <property type="match status" value="1"/>
</dbReference>
<evidence type="ECO:0000313" key="24">
    <source>
        <dbReference type="EMBL" id="QCF25896.1"/>
    </source>
</evidence>
<dbReference type="SUPFAM" id="SSF56425">
    <property type="entry name" value="Succinate dehydrogenase/fumarate reductase flavoprotein, catalytic domain"/>
    <property type="match status" value="1"/>
</dbReference>
<evidence type="ECO:0000256" key="12">
    <source>
        <dbReference type="ARBA" id="ARBA00022982"/>
    </source>
</evidence>
<dbReference type="InterPro" id="IPR030664">
    <property type="entry name" value="SdhA/FrdA/AprA"/>
</dbReference>
<dbReference type="PIRSF" id="PIRSF000171">
    <property type="entry name" value="SDHA_APRA_LASPO"/>
    <property type="match status" value="1"/>
</dbReference>
<comment type="cofactor">
    <cofactor evidence="19">
        <name>FAD</name>
        <dbReference type="ChEBI" id="CHEBI:57692"/>
    </cofactor>
    <text evidence="19">Flavinylated by SdhE, about 5% flavinylation occurs in the absence of SdhE.</text>
</comment>
<evidence type="ECO:0000313" key="25">
    <source>
        <dbReference type="Proteomes" id="UP000298049"/>
    </source>
</evidence>
<dbReference type="UniPathway" id="UPA00223">
    <property type="reaction ID" value="UER01005"/>
</dbReference>
<feature type="binding site" evidence="19">
    <location>
        <begin position="38"/>
        <end position="53"/>
    </location>
    <ligand>
        <name>FAD</name>
        <dbReference type="ChEBI" id="CHEBI:57692"/>
    </ligand>
</feature>
<dbReference type="InterPro" id="IPR037099">
    <property type="entry name" value="Fum_R/Succ_DH_flav-like_C_sf"/>
</dbReference>
<feature type="binding site" evidence="18">
    <location>
        <position position="401"/>
    </location>
    <ligand>
        <name>substrate</name>
    </ligand>
</feature>
<evidence type="ECO:0000259" key="23">
    <source>
        <dbReference type="Pfam" id="PF02910"/>
    </source>
</evidence>
<gene>
    <name evidence="24" type="ORF">soil367_08180</name>
</gene>
<dbReference type="Gene3D" id="4.10.80.40">
    <property type="entry name" value="succinate dehydrogenase protein domain"/>
    <property type="match status" value="1"/>
</dbReference>
<evidence type="ECO:0000256" key="4">
    <source>
        <dbReference type="ARBA" id="ARBA00008040"/>
    </source>
</evidence>
<evidence type="ECO:0000256" key="6">
    <source>
        <dbReference type="ARBA" id="ARBA00019965"/>
    </source>
</evidence>
<dbReference type="InterPro" id="IPR014006">
    <property type="entry name" value="Succ_Dhase_FrdA_Gneg"/>
</dbReference>
<dbReference type="PROSITE" id="PS00504">
    <property type="entry name" value="FRD_SDH_FAD_BINDING"/>
    <property type="match status" value="1"/>
</dbReference>
<feature type="binding site" evidence="18">
    <location>
        <position position="356"/>
    </location>
    <ligand>
        <name>substrate</name>
    </ligand>
</feature>
<dbReference type="SUPFAM" id="SSF51905">
    <property type="entry name" value="FAD/NAD(P)-binding domain"/>
    <property type="match status" value="1"/>
</dbReference>
<dbReference type="KEGG" id="hmi:soil367_08180"/>
<evidence type="ECO:0000256" key="20">
    <source>
        <dbReference type="PIRSR" id="PIRSR611281-4"/>
    </source>
</evidence>
<dbReference type="Pfam" id="PF00890">
    <property type="entry name" value="FAD_binding_2"/>
    <property type="match status" value="1"/>
</dbReference>
<evidence type="ECO:0000256" key="14">
    <source>
        <dbReference type="ARBA" id="ARBA00023136"/>
    </source>
</evidence>
<feature type="domain" description="Fumarate reductase/succinate dehydrogenase flavoprotein-like C-terminal" evidence="23">
    <location>
        <begin position="462"/>
        <end position="590"/>
    </location>
</feature>
<feature type="binding site" evidence="19">
    <location>
        <begin position="15"/>
        <end position="20"/>
    </location>
    <ligand>
        <name>FAD</name>
        <dbReference type="ChEBI" id="CHEBI:57692"/>
    </ligand>
</feature>
<dbReference type="PANTHER" id="PTHR11632">
    <property type="entry name" value="SUCCINATE DEHYDROGENASE 2 FLAVOPROTEIN SUBUNIT"/>
    <property type="match status" value="1"/>
</dbReference>
<comment type="function">
    <text evidence="1">Two distinct, membrane-bound, FAD-containing enzymes are responsible for the catalysis of fumarate and succinate interconversion; the fumarate reductase is used in anaerobic growth, and the succinate dehydrogenase is used in aerobic growth.</text>
</comment>
<dbReference type="InterPro" id="IPR011281">
    <property type="entry name" value="Succ_DH_flav_su_fwd"/>
</dbReference>
<keyword evidence="14 21" id="KW-0472">Membrane</keyword>
<dbReference type="GO" id="GO:0050660">
    <property type="term" value="F:flavin adenine dinucleotide binding"/>
    <property type="evidence" value="ECO:0007669"/>
    <property type="project" value="UniProtKB-UniRule"/>
</dbReference>
<accession>A0A4P7XG24</accession>
<comment type="similarity">
    <text evidence="4 21">Belongs to the FAD-dependent oxidoreductase 2 family. FRD/SDH subfamily.</text>
</comment>
<dbReference type="GO" id="GO:0009055">
    <property type="term" value="F:electron transfer activity"/>
    <property type="evidence" value="ECO:0007669"/>
    <property type="project" value="UniProtKB-ARBA"/>
</dbReference>
<evidence type="ECO:0000256" key="15">
    <source>
        <dbReference type="ARBA" id="ARBA00049220"/>
    </source>
</evidence>
<feature type="domain" description="FAD-dependent oxidoreductase 2 FAD-binding" evidence="22">
    <location>
        <begin position="10"/>
        <end position="407"/>
    </location>
</feature>
<dbReference type="InterPro" id="IPR003952">
    <property type="entry name" value="FRD_SDH_FAD_BS"/>
</dbReference>
<keyword evidence="10 19" id="KW-0285">Flavoprotein</keyword>
<keyword evidence="13 21" id="KW-0560">Oxidoreductase</keyword>
<dbReference type="Gene3D" id="3.90.700.10">
    <property type="entry name" value="Succinate dehydrogenase/fumarate reductase flavoprotein, catalytic domain"/>
    <property type="match status" value="1"/>
</dbReference>
<dbReference type="InterPro" id="IPR015939">
    <property type="entry name" value="Fum_Rdtase/Succ_DH_flav-like_C"/>
</dbReference>
<feature type="binding site" evidence="19">
    <location>
        <position position="390"/>
    </location>
    <ligand>
        <name>FAD</name>
        <dbReference type="ChEBI" id="CHEBI:57692"/>
    </ligand>
</feature>
<dbReference type="GO" id="GO:0022900">
    <property type="term" value="P:electron transport chain"/>
    <property type="evidence" value="ECO:0007669"/>
    <property type="project" value="UniProtKB-UniRule"/>
</dbReference>
<evidence type="ECO:0000259" key="22">
    <source>
        <dbReference type="Pfam" id="PF00890"/>
    </source>
</evidence>
<feature type="binding site" evidence="19">
    <location>
        <begin position="406"/>
        <end position="407"/>
    </location>
    <ligand>
        <name>FAD</name>
        <dbReference type="ChEBI" id="CHEBI:57692"/>
    </ligand>
</feature>
<dbReference type="FunFam" id="3.90.700.10:FF:000001">
    <property type="entry name" value="Mitochondrial succinate dehydrogenase flavoprotein subunit"/>
    <property type="match status" value="1"/>
</dbReference>
<protein>
    <recommendedName>
        <fullName evidence="6 16">Succinate dehydrogenase flavoprotein subunit</fullName>
        <ecNumber evidence="5 21">1.3.5.1</ecNumber>
    </recommendedName>
</protein>
<dbReference type="Gene3D" id="1.20.58.100">
    <property type="entry name" value="Fumarate reductase/succinate dehydrogenase flavoprotein-like, C-terminal domain"/>
    <property type="match status" value="1"/>
</dbReference>
<evidence type="ECO:0000256" key="11">
    <source>
        <dbReference type="ARBA" id="ARBA00022827"/>
    </source>
</evidence>
<dbReference type="PANTHER" id="PTHR11632:SF51">
    <property type="entry name" value="SUCCINATE DEHYDROGENASE [UBIQUINONE] FLAVOPROTEIN SUBUNIT, MITOCHONDRIAL"/>
    <property type="match status" value="1"/>
</dbReference>
<keyword evidence="25" id="KW-1185">Reference proteome</keyword>
<evidence type="ECO:0000256" key="7">
    <source>
        <dbReference type="ARBA" id="ARBA00022448"/>
    </source>
</evidence>